<dbReference type="RefSeq" id="WP_021031617.1">
    <property type="nucleotide sequence ID" value="NZ_AFNV02000012.1"/>
</dbReference>
<dbReference type="EMBL" id="AFNV02000012">
    <property type="protein sequence ID" value="ERJ19063.1"/>
    <property type="molecule type" value="Genomic_DNA"/>
</dbReference>
<dbReference type="OrthoDB" id="9919341at2"/>
<evidence type="ECO:0000313" key="1">
    <source>
        <dbReference type="EMBL" id="ERJ19063.1"/>
    </source>
</evidence>
<accession>U2FY39</accession>
<gene>
    <name evidence="1" type="ORF">SSPSH_001902</name>
</gene>
<dbReference type="AlphaFoldDB" id="U2FY39"/>
<sequence>MTRDDDRLPLDSRTQAVIDGLPPDEREHLQILMKKAARHQRTMLEKALDEAVGMVPAPLRKRVQKLFLGSS</sequence>
<keyword evidence="2" id="KW-1185">Reference proteome</keyword>
<comment type="caution">
    <text evidence="1">The sequence shown here is derived from an EMBL/GenBank/DDBJ whole genome shotgun (WGS) entry which is preliminary data.</text>
</comment>
<proteinExistence type="predicted"/>
<dbReference type="STRING" id="1033802.SSPSH_001902"/>
<protein>
    <submittedName>
        <fullName evidence="1">Uncharacterized protein</fullName>
    </submittedName>
</protein>
<dbReference type="Proteomes" id="UP000006242">
    <property type="component" value="Unassembled WGS sequence"/>
</dbReference>
<reference evidence="1 2" key="2">
    <citation type="journal article" date="2013" name="PLoS ONE">
        <title>INDIGO - INtegrated Data Warehouse of MIcrobial GenOmes with Examples from the Red Sea Extremophiles.</title>
        <authorList>
            <person name="Alam I."/>
            <person name="Antunes A."/>
            <person name="Kamau A.A."/>
            <person name="Ba Alawi W."/>
            <person name="Kalkatawi M."/>
            <person name="Stingl U."/>
            <person name="Bajic V.B."/>
        </authorList>
    </citation>
    <scope>NUCLEOTIDE SEQUENCE [LARGE SCALE GENOMIC DNA]</scope>
    <source>
        <strain evidence="1 2">E1L3A</strain>
    </source>
</reference>
<reference evidence="1 2" key="1">
    <citation type="journal article" date="2011" name="J. Bacteriol.">
        <title>Genome sequence of Salinisphaera shabanensis, a gammaproteobacterium from the harsh, variable environment of the brine-seawater interface of the Shaban Deep in the Red Sea.</title>
        <authorList>
            <person name="Antunes A."/>
            <person name="Alam I."/>
            <person name="Bajic V.B."/>
            <person name="Stingl U."/>
        </authorList>
    </citation>
    <scope>NUCLEOTIDE SEQUENCE [LARGE SCALE GENOMIC DNA]</scope>
    <source>
        <strain evidence="1 2">E1L3A</strain>
    </source>
</reference>
<evidence type="ECO:0000313" key="2">
    <source>
        <dbReference type="Proteomes" id="UP000006242"/>
    </source>
</evidence>
<organism evidence="1 2">
    <name type="scientific">Salinisphaera shabanensis E1L3A</name>
    <dbReference type="NCBI Taxonomy" id="1033802"/>
    <lineage>
        <taxon>Bacteria</taxon>
        <taxon>Pseudomonadati</taxon>
        <taxon>Pseudomonadota</taxon>
        <taxon>Gammaproteobacteria</taxon>
        <taxon>Salinisphaerales</taxon>
        <taxon>Salinisphaeraceae</taxon>
        <taxon>Salinisphaera</taxon>
    </lineage>
</organism>
<name>U2FY39_9GAMM</name>